<dbReference type="EMBL" id="CP141884">
    <property type="protein sequence ID" value="WRT66212.1"/>
    <property type="molecule type" value="Genomic_DNA"/>
</dbReference>
<feature type="compositionally biased region" description="Low complexity" evidence="2">
    <location>
        <begin position="539"/>
        <end position="571"/>
    </location>
</feature>
<evidence type="ECO:0000313" key="4">
    <source>
        <dbReference type="EMBL" id="WRT66212.1"/>
    </source>
</evidence>
<keyword evidence="5" id="KW-1185">Reference proteome</keyword>
<feature type="region of interest" description="Disordered" evidence="2">
    <location>
        <begin position="181"/>
        <end position="210"/>
    </location>
</feature>
<dbReference type="InterPro" id="IPR004827">
    <property type="entry name" value="bZIP"/>
</dbReference>
<gene>
    <name evidence="4" type="ORF">IL334_003165</name>
</gene>
<feature type="domain" description="BZIP" evidence="3">
    <location>
        <begin position="616"/>
        <end position="631"/>
    </location>
</feature>
<proteinExistence type="predicted"/>
<feature type="compositionally biased region" description="Basic and acidic residues" evidence="2">
    <location>
        <begin position="432"/>
        <end position="441"/>
    </location>
</feature>
<protein>
    <recommendedName>
        <fullName evidence="3">BZIP domain-containing protein</fullName>
    </recommendedName>
</protein>
<feature type="compositionally biased region" description="Polar residues" evidence="2">
    <location>
        <begin position="522"/>
        <end position="531"/>
    </location>
</feature>
<feature type="region of interest" description="Disordered" evidence="2">
    <location>
        <begin position="1"/>
        <end position="67"/>
    </location>
</feature>
<name>A0ABZ1CXY5_9TREE</name>
<feature type="region of interest" description="Disordered" evidence="2">
    <location>
        <begin position="432"/>
        <end position="634"/>
    </location>
</feature>
<sequence length="683" mass="75117">MFGLFQSSRSSSYHSFSTQSHQPFLAMQSTKRKRSRANSFSAYVRAADNPKQTSPSITFNSPNSPMNLPQYQAMPPASQDECLDSPLDSVNRSKAVENRLAYLAEAALADASTSSTLVSSHRRSSVTLPSISSLIASSPSMATSLLSSGSAHIPISSAESPVWISDQPVFGVNEWSVSGPQVPSISHHDHQGNHLHYRSPKKGKDRMFPPSSSISGVGLLEYDTLSYTRSTPSTSRSEENKSAVSVKSTLHAPIHTQPGRAKRSKAPHPLHGLNLDRTYPERRVEDWHNDAQNLLRPPKPQQVYISPIITKSSTNQSIFATPPHIFPTTRKIHPPAKSWHTYTLPQMPREHLILPQLQPNRASSPTSAQRPQLFSSLGASSSWNQKHTSARQRPHEVAEHSHVPDPSKQNTIVFSAYSPTSRPMNQSCKLEVRSPGEHDQGHYQYASHHNKRKKKNNGASLPIRSIGSIDERHNSANTASSWPGTSFDTGISSTNSDQGDPVPNTTPATSSSKKSPFPDSSLPITGSLSMTDNHEYPSEPDSPVSTGSSSSHELTKVPLSSVSSTSANPSNRTKTEKVARRSGTREGRGKEESSSRTEDTGEKGVQLDSLNRNNPKRREQNAVAQKRFRKKKKQMAVKMAADLDSARELATSLRKEVVEKDKKIKKLEKEAVQLKRKLQARNC</sequence>
<keyword evidence="1" id="KW-0175">Coiled coil</keyword>
<reference evidence="4 5" key="1">
    <citation type="submission" date="2024-01" db="EMBL/GenBank/DDBJ databases">
        <title>Comparative genomics of Cryptococcus and Kwoniella reveals pathogenesis evolution and contrasting modes of karyotype evolution via chromosome fusion or intercentromeric recombination.</title>
        <authorList>
            <person name="Coelho M.A."/>
            <person name="David-Palma M."/>
            <person name="Shea T."/>
            <person name="Bowers K."/>
            <person name="McGinley-Smith S."/>
            <person name="Mohammad A.W."/>
            <person name="Gnirke A."/>
            <person name="Yurkov A.M."/>
            <person name="Nowrousian M."/>
            <person name="Sun S."/>
            <person name="Cuomo C.A."/>
            <person name="Heitman J."/>
        </authorList>
    </citation>
    <scope>NUCLEOTIDE SEQUENCE [LARGE SCALE GENOMIC DNA]</scope>
    <source>
        <strain evidence="4">CBS 11374</strain>
    </source>
</reference>
<feature type="compositionally biased region" description="Basic and acidic residues" evidence="2">
    <location>
        <begin position="393"/>
        <end position="405"/>
    </location>
</feature>
<evidence type="ECO:0000313" key="5">
    <source>
        <dbReference type="Proteomes" id="UP001329825"/>
    </source>
</evidence>
<feature type="compositionally biased region" description="Polar residues" evidence="2">
    <location>
        <begin position="377"/>
        <end position="387"/>
    </location>
</feature>
<feature type="compositionally biased region" description="Low complexity" evidence="2">
    <location>
        <begin position="7"/>
        <end position="20"/>
    </location>
</feature>
<dbReference type="PROSITE" id="PS00036">
    <property type="entry name" value="BZIP_BASIC"/>
    <property type="match status" value="1"/>
</dbReference>
<feature type="compositionally biased region" description="Low complexity" evidence="2">
    <location>
        <begin position="510"/>
        <end position="521"/>
    </location>
</feature>
<accession>A0ABZ1CXY5</accession>
<feature type="compositionally biased region" description="Basic and acidic residues" evidence="2">
    <location>
        <begin position="573"/>
        <end position="602"/>
    </location>
</feature>
<feature type="region of interest" description="Disordered" evidence="2">
    <location>
        <begin position="377"/>
        <end position="410"/>
    </location>
</feature>
<feature type="compositionally biased region" description="Polar residues" evidence="2">
    <location>
        <begin position="475"/>
        <end position="509"/>
    </location>
</feature>
<feature type="compositionally biased region" description="Basic residues" evidence="2">
    <location>
        <begin position="193"/>
        <end position="204"/>
    </location>
</feature>
<dbReference type="GeneID" id="87955296"/>
<dbReference type="Proteomes" id="UP001329825">
    <property type="component" value="Chromosome 4"/>
</dbReference>
<organism evidence="4 5">
    <name type="scientific">Kwoniella shivajii</name>
    <dbReference type="NCBI Taxonomy" id="564305"/>
    <lineage>
        <taxon>Eukaryota</taxon>
        <taxon>Fungi</taxon>
        <taxon>Dikarya</taxon>
        <taxon>Basidiomycota</taxon>
        <taxon>Agaricomycotina</taxon>
        <taxon>Tremellomycetes</taxon>
        <taxon>Tremellales</taxon>
        <taxon>Cryptococcaceae</taxon>
        <taxon>Kwoniella</taxon>
    </lineage>
</organism>
<feature type="compositionally biased region" description="Polar residues" evidence="2">
    <location>
        <begin position="50"/>
        <end position="67"/>
    </location>
</feature>
<evidence type="ECO:0000256" key="1">
    <source>
        <dbReference type="SAM" id="Coils"/>
    </source>
</evidence>
<dbReference type="RefSeq" id="XP_062790952.1">
    <property type="nucleotide sequence ID" value="XM_062934901.1"/>
</dbReference>
<evidence type="ECO:0000256" key="2">
    <source>
        <dbReference type="SAM" id="MobiDB-lite"/>
    </source>
</evidence>
<feature type="coiled-coil region" evidence="1">
    <location>
        <begin position="650"/>
        <end position="677"/>
    </location>
</feature>
<evidence type="ECO:0000259" key="3">
    <source>
        <dbReference type="PROSITE" id="PS00036"/>
    </source>
</evidence>